<dbReference type="Gene3D" id="3.30.420.40">
    <property type="match status" value="2"/>
</dbReference>
<gene>
    <name evidence="2" type="ORF">A8990_12238</name>
</gene>
<keyword evidence="3" id="KW-1185">Reference proteome</keyword>
<dbReference type="PANTHER" id="PTHR43190:SF3">
    <property type="entry name" value="N-ACETYL-D-GLUCOSAMINE KINASE"/>
    <property type="match status" value="1"/>
</dbReference>
<dbReference type="Proteomes" id="UP000256304">
    <property type="component" value="Unassembled WGS sequence"/>
</dbReference>
<dbReference type="RefSeq" id="WP_116190447.1">
    <property type="nucleotide sequence ID" value="NZ_QTTN01000022.1"/>
</dbReference>
<dbReference type="GO" id="GO:0016301">
    <property type="term" value="F:kinase activity"/>
    <property type="evidence" value="ECO:0007669"/>
    <property type="project" value="UniProtKB-KW"/>
</dbReference>
<evidence type="ECO:0000259" key="1">
    <source>
        <dbReference type="Pfam" id="PF01869"/>
    </source>
</evidence>
<accession>A0A3D9RTR5</accession>
<dbReference type="OrthoDB" id="9772633at2"/>
<evidence type="ECO:0000313" key="3">
    <source>
        <dbReference type="Proteomes" id="UP000256304"/>
    </source>
</evidence>
<dbReference type="PANTHER" id="PTHR43190">
    <property type="entry name" value="N-ACETYL-D-GLUCOSAMINE KINASE"/>
    <property type="match status" value="1"/>
</dbReference>
<evidence type="ECO:0000313" key="2">
    <source>
        <dbReference type="EMBL" id="REE80085.1"/>
    </source>
</evidence>
<dbReference type="InterPro" id="IPR002731">
    <property type="entry name" value="ATPase_BadF"/>
</dbReference>
<comment type="caution">
    <text evidence="2">The sequence shown here is derived from an EMBL/GenBank/DDBJ whole genome shotgun (WGS) entry which is preliminary data.</text>
</comment>
<organism evidence="2 3">
    <name type="scientific">Paenibacillus taihuensis</name>
    <dbReference type="NCBI Taxonomy" id="1156355"/>
    <lineage>
        <taxon>Bacteria</taxon>
        <taxon>Bacillati</taxon>
        <taxon>Bacillota</taxon>
        <taxon>Bacilli</taxon>
        <taxon>Bacillales</taxon>
        <taxon>Paenibacillaceae</taxon>
        <taxon>Paenibacillus</taxon>
    </lineage>
</organism>
<dbReference type="InterPro" id="IPR052519">
    <property type="entry name" value="Euk-type_GlcNAc_Kinase"/>
</dbReference>
<dbReference type="InterPro" id="IPR043129">
    <property type="entry name" value="ATPase_NBD"/>
</dbReference>
<dbReference type="AlphaFoldDB" id="A0A3D9RTR5"/>
<protein>
    <submittedName>
        <fullName evidence="2">Glucosamine kinase</fullName>
    </submittedName>
</protein>
<dbReference type="SUPFAM" id="SSF53067">
    <property type="entry name" value="Actin-like ATPase domain"/>
    <property type="match status" value="2"/>
</dbReference>
<sequence length="321" mass="34259">MARNLIIGIDGGGTTTRLIAADGSGKVLAYAEEGCSNPRKDSSAKQHVQNGIHNLLSKANASVDQVVAISAGFAGLDSKEDYEWASDFLVLDGLNCPKVIVNDAVVAHSGALMNKPGIVAISGTGSIIFAINEAGSQIRNYDFHHYAATAARFLAYDAVYQIIAGNTVVEDEPFVQEVLRFWDAEDITALSKLGSTGFISDNVERTLRFGQMGPLVTTAAANGSPLARHVCDRGVEALDTGIRLLGSCFEEDTIHVAFIGSVIRDEYVRTALTRALERKTNREYLVVEPALSPAAGAVLLAVEAAGIRTDKTTVNNLRQHQ</sequence>
<proteinExistence type="predicted"/>
<dbReference type="Pfam" id="PF01869">
    <property type="entry name" value="BcrAD_BadFG"/>
    <property type="match status" value="1"/>
</dbReference>
<feature type="domain" description="ATPase BadF/BadG/BcrA/BcrD type" evidence="1">
    <location>
        <begin position="7"/>
        <end position="139"/>
    </location>
</feature>
<keyword evidence="2" id="KW-0808">Transferase</keyword>
<name>A0A3D9RTR5_9BACL</name>
<keyword evidence="2" id="KW-0418">Kinase</keyword>
<dbReference type="EMBL" id="QTTN01000022">
    <property type="protein sequence ID" value="REE80085.1"/>
    <property type="molecule type" value="Genomic_DNA"/>
</dbReference>
<reference evidence="2 3" key="1">
    <citation type="submission" date="2018-08" db="EMBL/GenBank/DDBJ databases">
        <title>Genomic Encyclopedia of Type Strains, Phase III (KMG-III): the genomes of soil and plant-associated and newly described type strains.</title>
        <authorList>
            <person name="Whitman W."/>
        </authorList>
    </citation>
    <scope>NUCLEOTIDE SEQUENCE [LARGE SCALE GENOMIC DNA]</scope>
    <source>
        <strain evidence="2 3">CGMCC 1.10966</strain>
    </source>
</reference>